<dbReference type="GO" id="GO:0009847">
    <property type="term" value="P:spore germination"/>
    <property type="evidence" value="ECO:0007669"/>
    <property type="project" value="UniProtKB-UniRule"/>
</dbReference>
<comment type="subcellular location">
    <subcellularLocation>
        <location evidence="6">Cell membrane</location>
    </subcellularLocation>
    <subcellularLocation>
        <location evidence="1">Membrane</location>
        <topology evidence="1">Multi-pass membrane protein</topology>
    </subcellularLocation>
</comment>
<feature type="transmembrane region" description="Helical" evidence="7">
    <location>
        <begin position="397"/>
        <end position="418"/>
    </location>
</feature>
<dbReference type="InterPro" id="IPR050768">
    <property type="entry name" value="UPF0353/GerABKA_families"/>
</dbReference>
<dbReference type="RefSeq" id="WP_000649999.1">
    <property type="nucleotide sequence ID" value="NZ_CP086329.1"/>
</dbReference>
<keyword evidence="5 6" id="KW-0472">Membrane</keyword>
<dbReference type="PANTHER" id="PTHR22550">
    <property type="entry name" value="SPORE GERMINATION PROTEIN"/>
    <property type="match status" value="1"/>
</dbReference>
<gene>
    <name evidence="8" type="ORF">OWO78_21815</name>
</gene>
<feature type="transmembrane region" description="Helical" evidence="7">
    <location>
        <begin position="308"/>
        <end position="327"/>
    </location>
</feature>
<dbReference type="GeneID" id="69534922"/>
<dbReference type="InterPro" id="IPR004995">
    <property type="entry name" value="Spore_Ger"/>
</dbReference>
<dbReference type="PIRSF" id="PIRSF005690">
    <property type="entry name" value="GerBA"/>
    <property type="match status" value="1"/>
</dbReference>
<feature type="transmembrane region" description="Helical" evidence="7">
    <location>
        <begin position="347"/>
        <end position="365"/>
    </location>
</feature>
<keyword evidence="3 7" id="KW-0812">Transmembrane</keyword>
<accession>A0AAW6Z4U1</accession>
<sequence length="508" mass="57605">MKCNKHKKQKELNSYHATFQNTDEVNEEKIRSTYQKSEDVKVVLHKFTNEQQEINTIFIYCENLVDKKQINQIIIPQLKKMTTKNYYKIFKEGVEWNQDDLEWTPLKVETGLNSISLEIFDGNLVIYFPEFSAFFSVSASNKPNRSTEQSNYEVSVRGPRDNFTEDISTNIALIRKRLRSPTLSYQTYTIGTRTQTKVGLLYLEDVVNTEMLDTIRERLSNVEIDGIISSTQLQEMVSKQSLSIFPLSADTSRPDFAVECLLQGRIIIVVDGSPLVIIAPVTITFLIKAAEDSHFNYLPMSLARFYRWVGFLLAVYLPGFWMALLSYHQDQIPFPLLATVTVARSGLPFPAPLELMIVLFLFEMFREAGQRLPSPLGQTLSVVGGLIIGDAAIRSGFISPSVIVITALSAISGYTLVNQILASSISILRGFVLLCSSVMGLYGFMIGGFMIVIYMARLRSFGIPYLALVFPKSSSDLFKALFRLPWKSYRERVSYVRTRDNTKTDEGE</sequence>
<evidence type="ECO:0000256" key="5">
    <source>
        <dbReference type="ARBA" id="ARBA00023136"/>
    </source>
</evidence>
<dbReference type="EMBL" id="JAPNPE010000011">
    <property type="protein sequence ID" value="MDK7394014.1"/>
    <property type="molecule type" value="Genomic_DNA"/>
</dbReference>
<dbReference type="Proteomes" id="UP001174229">
    <property type="component" value="Unassembled WGS sequence"/>
</dbReference>
<feature type="transmembrane region" description="Helical" evidence="7">
    <location>
        <begin position="430"/>
        <end position="456"/>
    </location>
</feature>
<proteinExistence type="inferred from homology"/>
<reference evidence="8" key="1">
    <citation type="submission" date="2022-11" db="EMBL/GenBank/DDBJ databases">
        <title>WGS-based characterization of Bacillus cereus isolated from food &amp; feed additives.</title>
        <authorList>
            <person name="Bogaerts B."/>
            <person name="Fraiture M.-A."/>
            <person name="Roosens N.H.C."/>
            <person name="De Keersmaecker S.C.J."/>
            <person name="Vanneste K."/>
        </authorList>
    </citation>
    <scope>NUCLEOTIDE SEQUENCE</scope>
    <source>
        <strain evidence="8">74.2</strain>
    </source>
</reference>
<evidence type="ECO:0000256" key="7">
    <source>
        <dbReference type="SAM" id="Phobius"/>
    </source>
</evidence>
<evidence type="ECO:0000313" key="8">
    <source>
        <dbReference type="EMBL" id="MDK7394014.1"/>
    </source>
</evidence>
<evidence type="ECO:0000256" key="4">
    <source>
        <dbReference type="ARBA" id="ARBA00022989"/>
    </source>
</evidence>
<comment type="caution">
    <text evidence="8">The sequence shown here is derived from an EMBL/GenBank/DDBJ whole genome shotgun (WGS) entry which is preliminary data.</text>
</comment>
<protein>
    <submittedName>
        <fullName evidence="8">Spore germination protein</fullName>
    </submittedName>
</protein>
<evidence type="ECO:0000256" key="3">
    <source>
        <dbReference type="ARBA" id="ARBA00022692"/>
    </source>
</evidence>
<name>A0AAW6Z4U1_9BACI</name>
<feature type="transmembrane region" description="Helical" evidence="7">
    <location>
        <begin position="266"/>
        <end position="287"/>
    </location>
</feature>
<keyword evidence="4 7" id="KW-1133">Transmembrane helix</keyword>
<evidence type="ECO:0000256" key="1">
    <source>
        <dbReference type="ARBA" id="ARBA00004141"/>
    </source>
</evidence>
<comment type="similarity">
    <text evidence="2 6">Belongs to the GerABKA family.</text>
</comment>
<organism evidence="8 9">
    <name type="scientific">Bacillus pacificus</name>
    <dbReference type="NCBI Taxonomy" id="2026187"/>
    <lineage>
        <taxon>Bacteria</taxon>
        <taxon>Bacillati</taxon>
        <taxon>Bacillota</taxon>
        <taxon>Bacilli</taxon>
        <taxon>Bacillales</taxon>
        <taxon>Bacillaceae</taxon>
        <taxon>Bacillus</taxon>
        <taxon>Bacillus cereus group</taxon>
    </lineage>
</organism>
<dbReference type="PANTHER" id="PTHR22550:SF5">
    <property type="entry name" value="LEUCINE ZIPPER PROTEIN 4"/>
    <property type="match status" value="1"/>
</dbReference>
<dbReference type="AlphaFoldDB" id="A0AAW6Z4U1"/>
<dbReference type="GO" id="GO:0005886">
    <property type="term" value="C:plasma membrane"/>
    <property type="evidence" value="ECO:0007669"/>
    <property type="project" value="UniProtKB-SubCell"/>
</dbReference>
<evidence type="ECO:0000313" key="9">
    <source>
        <dbReference type="Proteomes" id="UP001174229"/>
    </source>
</evidence>
<evidence type="ECO:0000256" key="6">
    <source>
        <dbReference type="PIRNR" id="PIRNR005690"/>
    </source>
</evidence>
<evidence type="ECO:0000256" key="2">
    <source>
        <dbReference type="ARBA" id="ARBA00005278"/>
    </source>
</evidence>
<dbReference type="Pfam" id="PF03323">
    <property type="entry name" value="GerA"/>
    <property type="match status" value="1"/>
</dbReference>